<feature type="transmembrane region" description="Helical" evidence="7">
    <location>
        <begin position="330"/>
        <end position="349"/>
    </location>
</feature>
<dbReference type="InterPro" id="IPR010290">
    <property type="entry name" value="TM_effector"/>
</dbReference>
<dbReference type="CDD" id="cd06173">
    <property type="entry name" value="MFS_MefA_like"/>
    <property type="match status" value="1"/>
</dbReference>
<reference evidence="9 10" key="1">
    <citation type="submission" date="2020-08" db="EMBL/GenBank/DDBJ databases">
        <title>Sequencing the genomes of 1000 actinobacteria strains.</title>
        <authorList>
            <person name="Klenk H.-P."/>
        </authorList>
    </citation>
    <scope>NUCLEOTIDE SEQUENCE [LARGE SCALE GENOMIC DNA]</scope>
    <source>
        <strain evidence="9 10">DSM 43582</strain>
    </source>
</reference>
<accession>A0A7W9PG48</accession>
<keyword evidence="6 7" id="KW-0472">Membrane</keyword>
<keyword evidence="3" id="KW-1003">Cell membrane</keyword>
<comment type="subcellular location">
    <subcellularLocation>
        <location evidence="1">Cell membrane</location>
        <topology evidence="1">Multi-pass membrane protein</topology>
    </subcellularLocation>
</comment>
<name>A0A7W9PG48_9NOCA</name>
<dbReference type="Proteomes" id="UP000540412">
    <property type="component" value="Unassembled WGS sequence"/>
</dbReference>
<evidence type="ECO:0000313" key="10">
    <source>
        <dbReference type="Proteomes" id="UP000540412"/>
    </source>
</evidence>
<dbReference type="Gene3D" id="1.20.1250.20">
    <property type="entry name" value="MFS general substrate transporter like domains"/>
    <property type="match status" value="1"/>
</dbReference>
<organism evidence="9 10">
    <name type="scientific">Nocardia transvalensis</name>
    <dbReference type="NCBI Taxonomy" id="37333"/>
    <lineage>
        <taxon>Bacteria</taxon>
        <taxon>Bacillati</taxon>
        <taxon>Actinomycetota</taxon>
        <taxon>Actinomycetes</taxon>
        <taxon>Mycobacteriales</taxon>
        <taxon>Nocardiaceae</taxon>
        <taxon>Nocardia</taxon>
    </lineage>
</organism>
<feature type="transmembrane region" description="Helical" evidence="7">
    <location>
        <begin position="261"/>
        <end position="281"/>
    </location>
</feature>
<evidence type="ECO:0000313" key="9">
    <source>
        <dbReference type="EMBL" id="MBB5915477.1"/>
    </source>
</evidence>
<keyword evidence="10" id="KW-1185">Reference proteome</keyword>
<dbReference type="PROSITE" id="PS50850">
    <property type="entry name" value="MFS"/>
    <property type="match status" value="1"/>
</dbReference>
<dbReference type="AlphaFoldDB" id="A0A7W9PG48"/>
<dbReference type="EMBL" id="JACHIT010000002">
    <property type="protein sequence ID" value="MBB5915477.1"/>
    <property type="molecule type" value="Genomic_DNA"/>
</dbReference>
<gene>
    <name evidence="9" type="ORF">BJY24_004389</name>
</gene>
<keyword evidence="4 7" id="KW-0812">Transmembrane</keyword>
<feature type="transmembrane region" description="Helical" evidence="7">
    <location>
        <begin position="355"/>
        <end position="374"/>
    </location>
</feature>
<evidence type="ECO:0000259" key="8">
    <source>
        <dbReference type="PROSITE" id="PS50850"/>
    </source>
</evidence>
<dbReference type="GO" id="GO:0022857">
    <property type="term" value="F:transmembrane transporter activity"/>
    <property type="evidence" value="ECO:0007669"/>
    <property type="project" value="InterPro"/>
</dbReference>
<evidence type="ECO:0000256" key="5">
    <source>
        <dbReference type="ARBA" id="ARBA00022989"/>
    </source>
</evidence>
<evidence type="ECO:0000256" key="3">
    <source>
        <dbReference type="ARBA" id="ARBA00022475"/>
    </source>
</evidence>
<evidence type="ECO:0000256" key="7">
    <source>
        <dbReference type="SAM" id="Phobius"/>
    </source>
</evidence>
<dbReference type="Pfam" id="PF05977">
    <property type="entry name" value="MFS_3"/>
    <property type="match status" value="1"/>
</dbReference>
<feature type="transmembrane region" description="Helical" evidence="7">
    <location>
        <begin position="79"/>
        <end position="102"/>
    </location>
</feature>
<feature type="domain" description="Major facilitator superfamily (MFS) profile" evidence="8">
    <location>
        <begin position="196"/>
        <end position="391"/>
    </location>
</feature>
<evidence type="ECO:0000256" key="1">
    <source>
        <dbReference type="ARBA" id="ARBA00004651"/>
    </source>
</evidence>
<dbReference type="SUPFAM" id="SSF103473">
    <property type="entry name" value="MFS general substrate transporter"/>
    <property type="match status" value="1"/>
</dbReference>
<keyword evidence="5 7" id="KW-1133">Transmembrane helix</keyword>
<comment type="caution">
    <text evidence="9">The sequence shown here is derived from an EMBL/GenBank/DDBJ whole genome shotgun (WGS) entry which is preliminary data.</text>
</comment>
<evidence type="ECO:0000256" key="4">
    <source>
        <dbReference type="ARBA" id="ARBA00022692"/>
    </source>
</evidence>
<dbReference type="InterPro" id="IPR020846">
    <property type="entry name" value="MFS_dom"/>
</dbReference>
<keyword evidence="2" id="KW-0813">Transport</keyword>
<feature type="transmembrane region" description="Helical" evidence="7">
    <location>
        <begin position="51"/>
        <end position="72"/>
    </location>
</feature>
<feature type="transmembrane region" description="Helical" evidence="7">
    <location>
        <begin position="135"/>
        <end position="155"/>
    </location>
</feature>
<evidence type="ECO:0000256" key="6">
    <source>
        <dbReference type="ARBA" id="ARBA00023136"/>
    </source>
</evidence>
<evidence type="ECO:0000256" key="2">
    <source>
        <dbReference type="ARBA" id="ARBA00022448"/>
    </source>
</evidence>
<feature type="transmembrane region" description="Helical" evidence="7">
    <location>
        <begin position="287"/>
        <end position="309"/>
    </location>
</feature>
<dbReference type="GO" id="GO:0005886">
    <property type="term" value="C:plasma membrane"/>
    <property type="evidence" value="ECO:0007669"/>
    <property type="project" value="UniProtKB-SubCell"/>
</dbReference>
<dbReference type="InterPro" id="IPR036259">
    <property type="entry name" value="MFS_trans_sf"/>
</dbReference>
<dbReference type="PANTHER" id="PTHR23513">
    <property type="entry name" value="INTEGRAL MEMBRANE EFFLUX PROTEIN-RELATED"/>
    <property type="match status" value="1"/>
</dbReference>
<feature type="transmembrane region" description="Helical" evidence="7">
    <location>
        <begin position="227"/>
        <end position="249"/>
    </location>
</feature>
<protein>
    <submittedName>
        <fullName evidence="9">MFS family permease</fullName>
    </submittedName>
</protein>
<dbReference type="PANTHER" id="PTHR23513:SF6">
    <property type="entry name" value="MAJOR FACILITATOR SUPERFAMILY ASSOCIATED DOMAIN-CONTAINING PROTEIN"/>
    <property type="match status" value="1"/>
</dbReference>
<proteinExistence type="predicted"/>
<sequence>MTLLALPLAAIGVAGASTRQVALLSVAGTVPNIVLTPLVGSWLDSRPVLPVMFAANVFRAIALLTVPAAYCASTVNMPLLYVVAAIVGALTAIFDIAVLTAIPRLARPDQLVAANGRVNMSTSFAETAGPALGGFLVQLLSAPFAILADVASYMFSSILIRRIAGYESAPEPATGATPLIAGVWHGIRYCFRESGIRALLLITTWFNIFEQFILTVFLVYAVRALGFSATLVGVVLTMAGAGALAGALTAGVAGRRYGVHAAMIGSFWLAVIALAIIPIPTGSAADIVIGAALFVYGFGLSIFNVHAIAYRQSVTPATLQGSVNAGYRTFVFGALPIGAGSGAVLSQVLGLRGAMGGAGATLIVGAALFSYFGLPHFGGPRALAGPRRLRK</sequence>
<feature type="transmembrane region" description="Helical" evidence="7">
    <location>
        <begin position="198"/>
        <end position="221"/>
    </location>
</feature>